<dbReference type="Proteomes" id="UP000789570">
    <property type="component" value="Unassembled WGS sequence"/>
</dbReference>
<proteinExistence type="predicted"/>
<protein>
    <submittedName>
        <fullName evidence="2">1688_t:CDS:1</fullName>
    </submittedName>
</protein>
<comment type="caution">
    <text evidence="2">The sequence shown here is derived from an EMBL/GenBank/DDBJ whole genome shotgun (WGS) entry which is preliminary data.</text>
</comment>
<feature type="compositionally biased region" description="Low complexity" evidence="1">
    <location>
        <begin position="35"/>
        <end position="49"/>
    </location>
</feature>
<evidence type="ECO:0000256" key="1">
    <source>
        <dbReference type="SAM" id="MobiDB-lite"/>
    </source>
</evidence>
<evidence type="ECO:0000313" key="3">
    <source>
        <dbReference type="Proteomes" id="UP000789570"/>
    </source>
</evidence>
<keyword evidence="3" id="KW-1185">Reference proteome</keyword>
<reference evidence="2" key="1">
    <citation type="submission" date="2021-06" db="EMBL/GenBank/DDBJ databases">
        <authorList>
            <person name="Kallberg Y."/>
            <person name="Tangrot J."/>
            <person name="Rosling A."/>
        </authorList>
    </citation>
    <scope>NUCLEOTIDE SEQUENCE</scope>
    <source>
        <strain evidence="2">UK204</strain>
    </source>
</reference>
<accession>A0A9N9ND73</accession>
<sequence>RYAKLNQFFESLKQTERLEDAQKEIIIRQEKQGVTSNTTSSTKNNDQSNGESSNKPLKIL</sequence>
<dbReference type="AlphaFoldDB" id="A0A9N9ND73"/>
<name>A0A9N9ND73_9GLOM</name>
<feature type="region of interest" description="Disordered" evidence="1">
    <location>
        <begin position="29"/>
        <end position="60"/>
    </location>
</feature>
<gene>
    <name evidence="2" type="ORF">FCALED_LOCUS14434</name>
</gene>
<feature type="non-terminal residue" evidence="2">
    <location>
        <position position="1"/>
    </location>
</feature>
<organism evidence="2 3">
    <name type="scientific">Funneliformis caledonium</name>
    <dbReference type="NCBI Taxonomy" id="1117310"/>
    <lineage>
        <taxon>Eukaryota</taxon>
        <taxon>Fungi</taxon>
        <taxon>Fungi incertae sedis</taxon>
        <taxon>Mucoromycota</taxon>
        <taxon>Glomeromycotina</taxon>
        <taxon>Glomeromycetes</taxon>
        <taxon>Glomerales</taxon>
        <taxon>Glomeraceae</taxon>
        <taxon>Funneliformis</taxon>
    </lineage>
</organism>
<dbReference type="EMBL" id="CAJVPQ010010338">
    <property type="protein sequence ID" value="CAG8721977.1"/>
    <property type="molecule type" value="Genomic_DNA"/>
</dbReference>
<evidence type="ECO:0000313" key="2">
    <source>
        <dbReference type="EMBL" id="CAG8721977.1"/>
    </source>
</evidence>
<feature type="compositionally biased region" description="Polar residues" evidence="1">
    <location>
        <begin position="50"/>
        <end position="60"/>
    </location>
</feature>